<organism evidence="1">
    <name type="scientific">Terrestrivirus sp</name>
    <dbReference type="NCBI Taxonomy" id="2487775"/>
    <lineage>
        <taxon>Viruses</taxon>
        <taxon>Varidnaviria</taxon>
        <taxon>Bamfordvirae</taxon>
        <taxon>Nucleocytoviricota</taxon>
        <taxon>Megaviricetes</taxon>
        <taxon>Imitervirales</taxon>
        <taxon>Mimiviridae</taxon>
        <taxon>Klosneuvirinae</taxon>
    </lineage>
</organism>
<dbReference type="EMBL" id="MK071982">
    <property type="protein sequence ID" value="AYV76001.1"/>
    <property type="molecule type" value="Genomic_DNA"/>
</dbReference>
<proteinExistence type="predicted"/>
<name>A0A3G4ZPU5_9VIRU</name>
<accession>A0A3G4ZPU5</accession>
<evidence type="ECO:0000313" key="1">
    <source>
        <dbReference type="EMBL" id="AYV76001.1"/>
    </source>
</evidence>
<gene>
    <name evidence="1" type="ORF">Terrestrivirus4_49</name>
</gene>
<reference evidence="1" key="1">
    <citation type="submission" date="2018-10" db="EMBL/GenBank/DDBJ databases">
        <title>Hidden diversity of soil giant viruses.</title>
        <authorList>
            <person name="Schulz F."/>
            <person name="Alteio L."/>
            <person name="Goudeau D."/>
            <person name="Ryan E.M."/>
            <person name="Malmstrom R.R."/>
            <person name="Blanchard J."/>
            <person name="Woyke T."/>
        </authorList>
    </citation>
    <scope>NUCLEOTIDE SEQUENCE</scope>
    <source>
        <strain evidence="1">TEV1</strain>
    </source>
</reference>
<sequence length="116" mass="14050">MSNKKQLLDVLLKNYKPKKLNDIVVDKMKIKWVDDLNGFSYIPDPDVITINNIIRYFTLDLKKISDIYYVSDIEFNMNKSIKYIKLTHQTMRTTFMMAPEKYYIFRYKKNHNEPKK</sequence>
<protein>
    <submittedName>
        <fullName evidence="1">Uncharacterized protein</fullName>
    </submittedName>
</protein>